<comment type="caution">
    <text evidence="2">The sequence shown here is derived from an EMBL/GenBank/DDBJ whole genome shotgun (WGS) entry which is preliminary data.</text>
</comment>
<dbReference type="Gene3D" id="3.10.450.50">
    <property type="match status" value="1"/>
</dbReference>
<reference evidence="2 3" key="1">
    <citation type="submission" date="2019-06" db="EMBL/GenBank/DDBJ databases">
        <title>Sorghum-associated microbial communities from plants grown in Nebraska, USA.</title>
        <authorList>
            <person name="Schachtman D."/>
        </authorList>
    </citation>
    <scope>NUCLEOTIDE SEQUENCE [LARGE SCALE GENOMIC DNA]</scope>
    <source>
        <strain evidence="2 3">1225</strain>
    </source>
</reference>
<dbReference type="SUPFAM" id="SSF54427">
    <property type="entry name" value="NTF2-like"/>
    <property type="match status" value="1"/>
</dbReference>
<gene>
    <name evidence="2" type="ORF">FHW37_107169</name>
</gene>
<dbReference type="Pfam" id="PF12680">
    <property type="entry name" value="SnoaL_2"/>
    <property type="match status" value="1"/>
</dbReference>
<keyword evidence="3" id="KW-1185">Reference proteome</keyword>
<name>A0A561QHI9_9HYPH</name>
<dbReference type="InterPro" id="IPR037401">
    <property type="entry name" value="SnoaL-like"/>
</dbReference>
<evidence type="ECO:0000259" key="1">
    <source>
        <dbReference type="Pfam" id="PF12680"/>
    </source>
</evidence>
<dbReference type="Proteomes" id="UP000320653">
    <property type="component" value="Unassembled WGS sequence"/>
</dbReference>
<keyword evidence="2" id="KW-0413">Isomerase</keyword>
<proteinExistence type="predicted"/>
<dbReference type="OrthoDB" id="8446131at2"/>
<dbReference type="AlphaFoldDB" id="A0A561QHI9"/>
<protein>
    <submittedName>
        <fullName evidence="2">Ketosteroid isomerase-like protein</fullName>
    </submittedName>
</protein>
<dbReference type="EMBL" id="VIWP01000007">
    <property type="protein sequence ID" value="TWF49802.1"/>
    <property type="molecule type" value="Genomic_DNA"/>
</dbReference>
<dbReference type="InterPro" id="IPR032710">
    <property type="entry name" value="NTF2-like_dom_sf"/>
</dbReference>
<evidence type="ECO:0000313" key="3">
    <source>
        <dbReference type="Proteomes" id="UP000320653"/>
    </source>
</evidence>
<sequence>MIGNDVLIAFYDTRANLDLDAHLSFAAQDCVFRMVGTPKLGALTQTWSGLGEIHGIARELFEAWDMSQLEIVSIDRCGETAYVHRKGSVIYRPDGSALDTELIDKLTFRDGAVVEYLQFVDTFAIADFISEKRATAMV</sequence>
<feature type="domain" description="SnoaL-like" evidence="1">
    <location>
        <begin position="9"/>
        <end position="116"/>
    </location>
</feature>
<organism evidence="2 3">
    <name type="scientific">Neorhizobium alkalisoli</name>
    <dbReference type="NCBI Taxonomy" id="528178"/>
    <lineage>
        <taxon>Bacteria</taxon>
        <taxon>Pseudomonadati</taxon>
        <taxon>Pseudomonadota</taxon>
        <taxon>Alphaproteobacteria</taxon>
        <taxon>Hyphomicrobiales</taxon>
        <taxon>Rhizobiaceae</taxon>
        <taxon>Rhizobium/Agrobacterium group</taxon>
        <taxon>Neorhizobium</taxon>
    </lineage>
</organism>
<dbReference type="GO" id="GO:0016853">
    <property type="term" value="F:isomerase activity"/>
    <property type="evidence" value="ECO:0007669"/>
    <property type="project" value="UniProtKB-KW"/>
</dbReference>
<dbReference type="RefSeq" id="WP_145641078.1">
    <property type="nucleotide sequence ID" value="NZ_VIWP01000007.1"/>
</dbReference>
<accession>A0A561QHI9</accession>
<evidence type="ECO:0000313" key="2">
    <source>
        <dbReference type="EMBL" id="TWF49802.1"/>
    </source>
</evidence>